<dbReference type="InterPro" id="IPR017871">
    <property type="entry name" value="ABC_transporter-like_CS"/>
</dbReference>
<dbReference type="PROSITE" id="PS50893">
    <property type="entry name" value="ABC_TRANSPORTER_2"/>
    <property type="match status" value="1"/>
</dbReference>
<dbReference type="CDD" id="cd03225">
    <property type="entry name" value="ABC_cobalt_CbiO_domain1"/>
    <property type="match status" value="1"/>
</dbReference>
<evidence type="ECO:0000256" key="7">
    <source>
        <dbReference type="ARBA" id="ARBA00022967"/>
    </source>
</evidence>
<dbReference type="InterPro" id="IPR003439">
    <property type="entry name" value="ABC_transporter-like_ATP-bd"/>
</dbReference>
<feature type="domain" description="ABC transporter" evidence="9">
    <location>
        <begin position="7"/>
        <end position="245"/>
    </location>
</feature>
<dbReference type="Gene3D" id="3.40.50.300">
    <property type="entry name" value="P-loop containing nucleotide triphosphate hydrolases"/>
    <property type="match status" value="1"/>
</dbReference>
<dbReference type="SUPFAM" id="SSF52540">
    <property type="entry name" value="P-loop containing nucleoside triphosphate hydrolases"/>
    <property type="match status" value="1"/>
</dbReference>
<keyword evidence="3" id="KW-0813">Transport</keyword>
<keyword evidence="7" id="KW-1278">Translocase</keyword>
<dbReference type="SMART" id="SM00382">
    <property type="entry name" value="AAA"/>
    <property type="match status" value="1"/>
</dbReference>
<dbReference type="EMBL" id="BHYK01000016">
    <property type="protein sequence ID" value="GCD11262.1"/>
    <property type="molecule type" value="Genomic_DNA"/>
</dbReference>
<dbReference type="InterPro" id="IPR003593">
    <property type="entry name" value="AAA+_ATPase"/>
</dbReference>
<keyword evidence="5" id="KW-0547">Nucleotide-binding</keyword>
<dbReference type="Pfam" id="PF00005">
    <property type="entry name" value="ABC_tran"/>
    <property type="match status" value="1"/>
</dbReference>
<dbReference type="PANTHER" id="PTHR43553:SF24">
    <property type="entry name" value="ENERGY-COUPLING FACTOR TRANSPORTER ATP-BINDING PROTEIN ECFA1"/>
    <property type="match status" value="1"/>
</dbReference>
<gene>
    <name evidence="10" type="primary">ecfA1</name>
    <name evidence="10" type="ORF">Ctaglu_28850</name>
</gene>
<evidence type="ECO:0000256" key="8">
    <source>
        <dbReference type="ARBA" id="ARBA00023136"/>
    </source>
</evidence>
<keyword evidence="4" id="KW-1003">Cell membrane</keyword>
<dbReference type="NCBIfam" id="TIGR04520">
    <property type="entry name" value="ECF_ATPase_1"/>
    <property type="match status" value="1"/>
</dbReference>
<comment type="similarity">
    <text evidence="2">Belongs to the ABC transporter superfamily.</text>
</comment>
<dbReference type="Proteomes" id="UP000287872">
    <property type="component" value="Unassembled WGS sequence"/>
</dbReference>
<dbReference type="PANTHER" id="PTHR43553">
    <property type="entry name" value="HEAVY METAL TRANSPORTER"/>
    <property type="match status" value="1"/>
</dbReference>
<dbReference type="FunFam" id="3.40.50.300:FF:000224">
    <property type="entry name" value="Energy-coupling factor transporter ATP-binding protein EcfA"/>
    <property type="match status" value="1"/>
</dbReference>
<reference evidence="10 11" key="1">
    <citation type="submission" date="2018-11" db="EMBL/GenBank/DDBJ databases">
        <title>Genome sequencing and assembly of Clostridium tagluense strain A121.</title>
        <authorList>
            <person name="Murakami T."/>
            <person name="Segawa T."/>
            <person name="Shcherbakova V.A."/>
            <person name="Mori H."/>
            <person name="Yoshimura Y."/>
        </authorList>
    </citation>
    <scope>NUCLEOTIDE SEQUENCE [LARGE SCALE GENOMIC DNA]</scope>
    <source>
        <strain evidence="10 11">A121</strain>
    </source>
</reference>
<comment type="caution">
    <text evidence="10">The sequence shown here is derived from an EMBL/GenBank/DDBJ whole genome shotgun (WGS) entry which is preliminary data.</text>
</comment>
<comment type="subcellular location">
    <subcellularLocation>
        <location evidence="1">Cell membrane</location>
        <topology evidence="1">Peripheral membrane protein</topology>
    </subcellularLocation>
</comment>
<protein>
    <submittedName>
        <fullName evidence="10">Energy-coupling factor transporter ATP-binding protein EcfA1</fullName>
    </submittedName>
</protein>
<dbReference type="InterPro" id="IPR015856">
    <property type="entry name" value="ABC_transpr_CbiO/EcfA_su"/>
</dbReference>
<dbReference type="PROSITE" id="PS00211">
    <property type="entry name" value="ABC_TRANSPORTER_1"/>
    <property type="match status" value="1"/>
</dbReference>
<evidence type="ECO:0000313" key="11">
    <source>
        <dbReference type="Proteomes" id="UP000287872"/>
    </source>
</evidence>
<proteinExistence type="inferred from homology"/>
<dbReference type="GO" id="GO:0042626">
    <property type="term" value="F:ATPase-coupled transmembrane transporter activity"/>
    <property type="evidence" value="ECO:0007669"/>
    <property type="project" value="TreeGrafter"/>
</dbReference>
<dbReference type="AlphaFoldDB" id="A0A401UP01"/>
<organism evidence="10 11">
    <name type="scientific">Clostridium tagluense</name>
    <dbReference type="NCBI Taxonomy" id="360422"/>
    <lineage>
        <taxon>Bacteria</taxon>
        <taxon>Bacillati</taxon>
        <taxon>Bacillota</taxon>
        <taxon>Clostridia</taxon>
        <taxon>Eubacteriales</taxon>
        <taxon>Clostridiaceae</taxon>
        <taxon>Clostridium</taxon>
    </lineage>
</organism>
<keyword evidence="11" id="KW-1185">Reference proteome</keyword>
<evidence type="ECO:0000256" key="5">
    <source>
        <dbReference type="ARBA" id="ARBA00022741"/>
    </source>
</evidence>
<sequence length="281" mass="31466">MCEKMVICNKLVYKYPQSEDEQPKVAIDGLNLEVNKGEFLVVLGHNGSGKSTFAKHINALLIPTEGEIYVDGLVTSEESNLWNIRNVAGMVFQNPDNQIVATIVEEDVAFGPENLGLEPKEIRKRVDESLKNVGMYDYRKHAPHLLSGGQKQRVAIAGILAMMPKCIVFDEPTAMLDPFGRKEVIRTIKEINKKYGITIILITHNMEEAVEADRIVVMDNGKIVMNGKPREIFREVSLMKKIGLDVPQVTELAYELKQSGINIESDILTINEMVNALCQLK</sequence>
<evidence type="ECO:0000259" key="9">
    <source>
        <dbReference type="PROSITE" id="PS50893"/>
    </source>
</evidence>
<keyword evidence="6 10" id="KW-0067">ATP-binding</keyword>
<dbReference type="GO" id="GO:0016887">
    <property type="term" value="F:ATP hydrolysis activity"/>
    <property type="evidence" value="ECO:0007669"/>
    <property type="project" value="InterPro"/>
</dbReference>
<evidence type="ECO:0000256" key="3">
    <source>
        <dbReference type="ARBA" id="ARBA00022448"/>
    </source>
</evidence>
<name>A0A401UP01_9CLOT</name>
<evidence type="ECO:0000256" key="2">
    <source>
        <dbReference type="ARBA" id="ARBA00005417"/>
    </source>
</evidence>
<dbReference type="GO" id="GO:0043190">
    <property type="term" value="C:ATP-binding cassette (ABC) transporter complex"/>
    <property type="evidence" value="ECO:0007669"/>
    <property type="project" value="TreeGrafter"/>
</dbReference>
<dbReference type="RefSeq" id="WP_125002914.1">
    <property type="nucleotide sequence ID" value="NZ_BHYK01000016.1"/>
</dbReference>
<keyword evidence="8" id="KW-0472">Membrane</keyword>
<evidence type="ECO:0000256" key="6">
    <source>
        <dbReference type="ARBA" id="ARBA00022840"/>
    </source>
</evidence>
<dbReference type="InterPro" id="IPR030947">
    <property type="entry name" value="EcfA_1"/>
</dbReference>
<dbReference type="GO" id="GO:0005524">
    <property type="term" value="F:ATP binding"/>
    <property type="evidence" value="ECO:0007669"/>
    <property type="project" value="UniProtKB-KW"/>
</dbReference>
<dbReference type="OrthoDB" id="9784332at2"/>
<evidence type="ECO:0000256" key="1">
    <source>
        <dbReference type="ARBA" id="ARBA00004202"/>
    </source>
</evidence>
<dbReference type="InterPro" id="IPR027417">
    <property type="entry name" value="P-loop_NTPase"/>
</dbReference>
<accession>A0A401UP01</accession>
<evidence type="ECO:0000256" key="4">
    <source>
        <dbReference type="ARBA" id="ARBA00022475"/>
    </source>
</evidence>
<dbReference type="InterPro" id="IPR050095">
    <property type="entry name" value="ECF_ABC_transporter_ATP-bd"/>
</dbReference>
<evidence type="ECO:0000313" key="10">
    <source>
        <dbReference type="EMBL" id="GCD11262.1"/>
    </source>
</evidence>